<comment type="caution">
    <text evidence="2">The sequence shown here is derived from an EMBL/GenBank/DDBJ whole genome shotgun (WGS) entry which is preliminary data.</text>
</comment>
<gene>
    <name evidence="2" type="ORF">FCL40_15905</name>
</gene>
<reference evidence="2 3" key="1">
    <citation type="submission" date="2019-04" db="EMBL/GenBank/DDBJ databases">
        <authorList>
            <person name="Hwang J.C."/>
        </authorList>
    </citation>
    <scope>NUCLEOTIDE SEQUENCE [LARGE SCALE GENOMIC DNA]</scope>
    <source>
        <strain evidence="2 3">IMCC35001</strain>
    </source>
</reference>
<evidence type="ECO:0000313" key="2">
    <source>
        <dbReference type="EMBL" id="TKB47332.1"/>
    </source>
</evidence>
<proteinExistence type="predicted"/>
<evidence type="ECO:0000256" key="1">
    <source>
        <dbReference type="SAM" id="MobiDB-lite"/>
    </source>
</evidence>
<name>A0A4V5NUP5_9GAMM</name>
<dbReference type="OrthoDB" id="9959737at2"/>
<feature type="region of interest" description="Disordered" evidence="1">
    <location>
        <begin position="95"/>
        <end position="115"/>
    </location>
</feature>
<dbReference type="Proteomes" id="UP000305674">
    <property type="component" value="Unassembled WGS sequence"/>
</dbReference>
<organism evidence="2 3">
    <name type="scientific">Ferrimonas sediminicola</name>
    <dbReference type="NCBI Taxonomy" id="2569538"/>
    <lineage>
        <taxon>Bacteria</taxon>
        <taxon>Pseudomonadati</taxon>
        <taxon>Pseudomonadota</taxon>
        <taxon>Gammaproteobacteria</taxon>
        <taxon>Alteromonadales</taxon>
        <taxon>Ferrimonadaceae</taxon>
        <taxon>Ferrimonas</taxon>
    </lineage>
</organism>
<keyword evidence="3" id="KW-1185">Reference proteome</keyword>
<dbReference type="EMBL" id="SWCI01000014">
    <property type="protein sequence ID" value="TKB47332.1"/>
    <property type="molecule type" value="Genomic_DNA"/>
</dbReference>
<sequence length="115" mass="12404">MQSGHPSLSHLAELLANTRLEIGEPAAPALIELLERLDSYRRGGHSVWVTLIQQQRRGIGGCWHLEVDAQESVCTEIEALVDGFERQQLERAGGVQTLVTDTSDGGEPASGSLAD</sequence>
<evidence type="ECO:0000313" key="3">
    <source>
        <dbReference type="Proteomes" id="UP000305674"/>
    </source>
</evidence>
<dbReference type="AlphaFoldDB" id="A0A4V5NUP5"/>
<protein>
    <submittedName>
        <fullName evidence="2">Uncharacterized protein</fullName>
    </submittedName>
</protein>
<dbReference type="RefSeq" id="WP_136854288.1">
    <property type="nucleotide sequence ID" value="NZ_SWCI01000014.1"/>
</dbReference>
<accession>A0A4V5NUP5</accession>